<dbReference type="CDD" id="cd06261">
    <property type="entry name" value="TM_PBP2"/>
    <property type="match status" value="1"/>
</dbReference>
<sequence length="347" mass="37481">MTNPDQTQRASLTAPAPAARRGLSSRSDRVFETVILLLASVIALVFVLSLWQLGKESWPALQRFGLEFFTSRTWNPVTGQYGAAAMILGTLVTSLAALAISVPLAVASALFVAEYAPKWLADPVGYLIELLAAVPSVVYGLWALFVIAPVLSRWQQTFFDQANHPDRFAKFMQCSALWAEGKNSFTCFFVPDGAAGRGLALAVIILTVMILPYTASVARDVIRLVPQDQREAMYALGATKWEVISRAILPYARAGIMGGVILALGRALGETLAVAMVIGDSQDLLKSLWGNASTMASVIANQFGDAQETLHRSSVVTLGFTLFFLSVLVNYAARLIIARLTPKGIQQ</sequence>
<dbReference type="Pfam" id="PF00528">
    <property type="entry name" value="BPD_transp_1"/>
    <property type="match status" value="1"/>
</dbReference>
<dbReference type="InterPro" id="IPR051124">
    <property type="entry name" value="Phosphate_Transport_Permease"/>
</dbReference>
<dbReference type="PANTHER" id="PTHR30425:SF1">
    <property type="entry name" value="PHOSPHATE TRANSPORT SYSTEM PERMEASE PROTEIN PSTC"/>
    <property type="match status" value="1"/>
</dbReference>
<dbReference type="RefSeq" id="WP_051307524.1">
    <property type="nucleotide sequence ID" value="NZ_CP021083.1"/>
</dbReference>
<evidence type="ECO:0000256" key="1">
    <source>
        <dbReference type="ARBA" id="ARBA00004651"/>
    </source>
</evidence>
<keyword evidence="14" id="KW-1185">Reference proteome</keyword>
<evidence type="ECO:0000256" key="2">
    <source>
        <dbReference type="ARBA" id="ARBA00007069"/>
    </source>
</evidence>
<feature type="transmembrane region" description="Helical" evidence="9">
    <location>
        <begin position="315"/>
        <end position="337"/>
    </location>
</feature>
<name>A0A221T2I6_9DEIO</name>
<feature type="domain" description="ABC transmembrane type-1" evidence="12">
    <location>
        <begin position="87"/>
        <end position="333"/>
    </location>
</feature>
<evidence type="ECO:0000256" key="9">
    <source>
        <dbReference type="RuleBase" id="RU363032"/>
    </source>
</evidence>
<evidence type="ECO:0000259" key="12">
    <source>
        <dbReference type="PROSITE" id="PS50928"/>
    </source>
</evidence>
<evidence type="ECO:0000256" key="4">
    <source>
        <dbReference type="ARBA" id="ARBA00022475"/>
    </source>
</evidence>
<keyword evidence="7 9" id="KW-1133">Transmembrane helix</keyword>
<dbReference type="GO" id="GO:0006817">
    <property type="term" value="P:phosphate ion transport"/>
    <property type="evidence" value="ECO:0007669"/>
    <property type="project" value="UniProtKB-KW"/>
</dbReference>
<evidence type="ECO:0000256" key="6">
    <source>
        <dbReference type="ARBA" id="ARBA00022692"/>
    </source>
</evidence>
<feature type="region of interest" description="Disordered" evidence="11">
    <location>
        <begin position="1"/>
        <end position="20"/>
    </location>
</feature>
<evidence type="ECO:0000256" key="8">
    <source>
        <dbReference type="ARBA" id="ARBA00023136"/>
    </source>
</evidence>
<dbReference type="PANTHER" id="PTHR30425">
    <property type="entry name" value="PHOSPHATE TRANSPORT SYSTEM PERMEASE PROTEIN PST"/>
    <property type="match status" value="1"/>
</dbReference>
<accession>A0A221T2I6</accession>
<organism evidence="13 14">
    <name type="scientific">Deinococcus ficus</name>
    <dbReference type="NCBI Taxonomy" id="317577"/>
    <lineage>
        <taxon>Bacteria</taxon>
        <taxon>Thermotogati</taxon>
        <taxon>Deinococcota</taxon>
        <taxon>Deinococci</taxon>
        <taxon>Deinococcales</taxon>
        <taxon>Deinococcaceae</taxon>
        <taxon>Deinococcus</taxon>
    </lineage>
</organism>
<evidence type="ECO:0000313" key="13">
    <source>
        <dbReference type="EMBL" id="ASN83071.1"/>
    </source>
</evidence>
<comment type="function">
    <text evidence="10">Part of the binding-protein-dependent transport system for phosphate; probably responsible for the translocation of the substrate across the membrane.</text>
</comment>
<dbReference type="NCBIfam" id="TIGR02138">
    <property type="entry name" value="phosphate_pstC"/>
    <property type="match status" value="1"/>
</dbReference>
<geneLocation type="plasmid" evidence="14">
    <name>pdfi2</name>
</geneLocation>
<dbReference type="GO" id="GO:0005315">
    <property type="term" value="F:phosphate transmembrane transporter activity"/>
    <property type="evidence" value="ECO:0007669"/>
    <property type="project" value="InterPro"/>
</dbReference>
<evidence type="ECO:0000256" key="10">
    <source>
        <dbReference type="RuleBase" id="RU363054"/>
    </source>
</evidence>
<feature type="transmembrane region" description="Helical" evidence="9">
    <location>
        <begin position="30"/>
        <end position="51"/>
    </location>
</feature>
<evidence type="ECO:0000256" key="3">
    <source>
        <dbReference type="ARBA" id="ARBA00022448"/>
    </source>
</evidence>
<evidence type="ECO:0000256" key="11">
    <source>
        <dbReference type="SAM" id="MobiDB-lite"/>
    </source>
</evidence>
<dbReference type="GO" id="GO:0005886">
    <property type="term" value="C:plasma membrane"/>
    <property type="evidence" value="ECO:0007669"/>
    <property type="project" value="UniProtKB-SubCell"/>
</dbReference>
<keyword evidence="13" id="KW-0614">Plasmid</keyword>
<keyword evidence="3 9" id="KW-0813">Transport</keyword>
<dbReference type="EMBL" id="CP021083">
    <property type="protein sequence ID" value="ASN83071.1"/>
    <property type="molecule type" value="Genomic_DNA"/>
</dbReference>
<feature type="transmembrane region" description="Helical" evidence="9">
    <location>
        <begin position="124"/>
        <end position="148"/>
    </location>
</feature>
<feature type="compositionally biased region" description="Polar residues" evidence="11">
    <location>
        <begin position="1"/>
        <end position="11"/>
    </location>
</feature>
<dbReference type="AlphaFoldDB" id="A0A221T2I6"/>
<keyword evidence="6 9" id="KW-0812">Transmembrane</keyword>
<proteinExistence type="inferred from homology"/>
<keyword evidence="4 10" id="KW-1003">Cell membrane</keyword>
<dbReference type="KEGG" id="dfc:DFI_18025"/>
<comment type="similarity">
    <text evidence="2 10">Belongs to the binding-protein-dependent transport system permease family. CysTW subfamily.</text>
</comment>
<protein>
    <recommendedName>
        <fullName evidence="10">Phosphate transport system permease protein</fullName>
    </recommendedName>
</protein>
<feature type="transmembrane region" description="Helical" evidence="9">
    <location>
        <begin position="254"/>
        <end position="278"/>
    </location>
</feature>
<keyword evidence="5 10" id="KW-0592">Phosphate transport</keyword>
<reference evidence="13 14" key="1">
    <citation type="submission" date="2017-05" db="EMBL/GenBank/DDBJ databases">
        <title>The complete genome sequence of Deinococcus ficus isolated from the rhizosphere of the Ficus religiosa L. in Taiwan.</title>
        <authorList>
            <person name="Wu K.-M."/>
            <person name="Liao T.-L."/>
            <person name="Liu Y.-M."/>
            <person name="Young C.-C."/>
            <person name="Tsai S.-F."/>
        </authorList>
    </citation>
    <scope>NUCLEOTIDE SEQUENCE [LARGE SCALE GENOMIC DNA]</scope>
    <source>
        <strain evidence="13 14">CC-FR2-10</strain>
        <plasmid evidence="14">pdfi2</plasmid>
    </source>
</reference>
<dbReference type="InterPro" id="IPR011864">
    <property type="entry name" value="Phosphate_PstC"/>
</dbReference>
<evidence type="ECO:0000256" key="5">
    <source>
        <dbReference type="ARBA" id="ARBA00022592"/>
    </source>
</evidence>
<dbReference type="InterPro" id="IPR035906">
    <property type="entry name" value="MetI-like_sf"/>
</dbReference>
<comment type="subcellular location">
    <subcellularLocation>
        <location evidence="1 9">Cell membrane</location>
        <topology evidence="1 9">Multi-pass membrane protein</topology>
    </subcellularLocation>
</comment>
<feature type="transmembrane region" description="Helical" evidence="9">
    <location>
        <begin position="81"/>
        <end position="112"/>
    </location>
</feature>
<feature type="transmembrane region" description="Helical" evidence="9">
    <location>
        <begin position="194"/>
        <end position="213"/>
    </location>
</feature>
<dbReference type="Gene3D" id="1.10.3720.10">
    <property type="entry name" value="MetI-like"/>
    <property type="match status" value="1"/>
</dbReference>
<dbReference type="SUPFAM" id="SSF161098">
    <property type="entry name" value="MetI-like"/>
    <property type="match status" value="1"/>
</dbReference>
<keyword evidence="8 9" id="KW-0472">Membrane</keyword>
<dbReference type="STRING" id="317577.GCA_000419625_03329"/>
<dbReference type="InterPro" id="IPR000515">
    <property type="entry name" value="MetI-like"/>
</dbReference>
<evidence type="ECO:0000256" key="7">
    <source>
        <dbReference type="ARBA" id="ARBA00022989"/>
    </source>
</evidence>
<gene>
    <name evidence="13" type="ORF">DFI_18025</name>
</gene>
<evidence type="ECO:0000313" key="14">
    <source>
        <dbReference type="Proteomes" id="UP000259030"/>
    </source>
</evidence>
<dbReference type="PROSITE" id="PS50928">
    <property type="entry name" value="ABC_TM1"/>
    <property type="match status" value="1"/>
</dbReference>
<dbReference type="Proteomes" id="UP000259030">
    <property type="component" value="Plasmid pDFI2"/>
</dbReference>